<dbReference type="Proteomes" id="UP001303115">
    <property type="component" value="Unassembled WGS sequence"/>
</dbReference>
<keyword evidence="2" id="KW-1185">Reference proteome</keyword>
<proteinExistence type="predicted"/>
<name>A0AAN6P872_9PEZI</name>
<protein>
    <submittedName>
        <fullName evidence="1">Uncharacterized protein</fullName>
    </submittedName>
</protein>
<evidence type="ECO:0000313" key="1">
    <source>
        <dbReference type="EMBL" id="KAK4031536.1"/>
    </source>
</evidence>
<reference evidence="2" key="1">
    <citation type="journal article" date="2023" name="Mol. Phylogenet. Evol.">
        <title>Genome-scale phylogeny and comparative genomics of the fungal order Sordariales.</title>
        <authorList>
            <person name="Hensen N."/>
            <person name="Bonometti L."/>
            <person name="Westerberg I."/>
            <person name="Brannstrom I.O."/>
            <person name="Guillou S."/>
            <person name="Cros-Aarteil S."/>
            <person name="Calhoun S."/>
            <person name="Haridas S."/>
            <person name="Kuo A."/>
            <person name="Mondo S."/>
            <person name="Pangilinan J."/>
            <person name="Riley R."/>
            <person name="LaButti K."/>
            <person name="Andreopoulos B."/>
            <person name="Lipzen A."/>
            <person name="Chen C."/>
            <person name="Yan M."/>
            <person name="Daum C."/>
            <person name="Ng V."/>
            <person name="Clum A."/>
            <person name="Steindorff A."/>
            <person name="Ohm R.A."/>
            <person name="Martin F."/>
            <person name="Silar P."/>
            <person name="Natvig D.O."/>
            <person name="Lalanne C."/>
            <person name="Gautier V."/>
            <person name="Ament-Velasquez S.L."/>
            <person name="Kruys A."/>
            <person name="Hutchinson M.I."/>
            <person name="Powell A.J."/>
            <person name="Barry K."/>
            <person name="Miller A.N."/>
            <person name="Grigoriev I.V."/>
            <person name="Debuchy R."/>
            <person name="Gladieux P."/>
            <person name="Hiltunen Thoren M."/>
            <person name="Johannesson H."/>
        </authorList>
    </citation>
    <scope>NUCLEOTIDE SEQUENCE [LARGE SCALE GENOMIC DNA]</scope>
    <source>
        <strain evidence="2">CBS 284.82</strain>
    </source>
</reference>
<gene>
    <name evidence="1" type="ORF">C8A01DRAFT_21262</name>
</gene>
<accession>A0AAN6P872</accession>
<dbReference type="EMBL" id="MU854772">
    <property type="protein sequence ID" value="KAK4031536.1"/>
    <property type="molecule type" value="Genomic_DNA"/>
</dbReference>
<dbReference type="AlphaFoldDB" id="A0AAN6P872"/>
<evidence type="ECO:0000313" key="2">
    <source>
        <dbReference type="Proteomes" id="UP001303115"/>
    </source>
</evidence>
<sequence length="59" mass="6908">DITIDFVTSLLTLFDPRSNKPYNTILVIIDKFTKYTIYIVTTKALTASTFVELFFDYIY</sequence>
<feature type="non-terminal residue" evidence="1">
    <location>
        <position position="1"/>
    </location>
</feature>
<organism evidence="1 2">
    <name type="scientific">Parachaetomium inaequale</name>
    <dbReference type="NCBI Taxonomy" id="2588326"/>
    <lineage>
        <taxon>Eukaryota</taxon>
        <taxon>Fungi</taxon>
        <taxon>Dikarya</taxon>
        <taxon>Ascomycota</taxon>
        <taxon>Pezizomycotina</taxon>
        <taxon>Sordariomycetes</taxon>
        <taxon>Sordariomycetidae</taxon>
        <taxon>Sordariales</taxon>
        <taxon>Chaetomiaceae</taxon>
        <taxon>Parachaetomium</taxon>
    </lineage>
</organism>
<comment type="caution">
    <text evidence="1">The sequence shown here is derived from an EMBL/GenBank/DDBJ whole genome shotgun (WGS) entry which is preliminary data.</text>
</comment>